<evidence type="ECO:0000313" key="2">
    <source>
        <dbReference type="Proteomes" id="UP001141253"/>
    </source>
</evidence>
<keyword evidence="2" id="KW-1185">Reference proteome</keyword>
<proteinExistence type="predicted"/>
<evidence type="ECO:0000313" key="1">
    <source>
        <dbReference type="EMBL" id="KAJ6386050.1"/>
    </source>
</evidence>
<comment type="caution">
    <text evidence="1">The sequence shown here is derived from an EMBL/GenBank/DDBJ whole genome shotgun (WGS) entry which is preliminary data.</text>
</comment>
<organism evidence="1 2">
    <name type="scientific">Salix suchowensis</name>
    <dbReference type="NCBI Taxonomy" id="1278906"/>
    <lineage>
        <taxon>Eukaryota</taxon>
        <taxon>Viridiplantae</taxon>
        <taxon>Streptophyta</taxon>
        <taxon>Embryophyta</taxon>
        <taxon>Tracheophyta</taxon>
        <taxon>Spermatophyta</taxon>
        <taxon>Magnoliopsida</taxon>
        <taxon>eudicotyledons</taxon>
        <taxon>Gunneridae</taxon>
        <taxon>Pentapetalae</taxon>
        <taxon>rosids</taxon>
        <taxon>fabids</taxon>
        <taxon>Malpighiales</taxon>
        <taxon>Salicaceae</taxon>
        <taxon>Saliceae</taxon>
        <taxon>Salix</taxon>
    </lineage>
</organism>
<accession>A0ABQ9BMD7</accession>
<sequence length="92" mass="11073">MAYQIINKLYVHFYKVQTSSVFQLFYLLCFQPKTWRHNNKNRAQHPFSYSLITFVTYAHYGNLKRTEKTTNTGRSPISYWYNLKQLPLLLTS</sequence>
<gene>
    <name evidence="1" type="ORF">OIU77_029086</name>
</gene>
<dbReference type="Proteomes" id="UP001141253">
    <property type="component" value="Chromosome 9"/>
</dbReference>
<protein>
    <submittedName>
        <fullName evidence="1">Uncharacterized protein</fullName>
    </submittedName>
</protein>
<name>A0ABQ9BMD7_9ROSI</name>
<dbReference type="EMBL" id="JAPFFI010000008">
    <property type="protein sequence ID" value="KAJ6386050.1"/>
    <property type="molecule type" value="Genomic_DNA"/>
</dbReference>
<reference evidence="1" key="2">
    <citation type="journal article" date="2023" name="Int. J. Mol. Sci.">
        <title>De Novo Assembly and Annotation of 11 Diverse Shrub Willow (Salix) Genomes Reveals Novel Gene Organization in Sex-Linked Regions.</title>
        <authorList>
            <person name="Hyden B."/>
            <person name="Feng K."/>
            <person name="Yates T.B."/>
            <person name="Jawdy S."/>
            <person name="Cereghino C."/>
            <person name="Smart L.B."/>
            <person name="Muchero W."/>
        </authorList>
    </citation>
    <scope>NUCLEOTIDE SEQUENCE</scope>
    <source>
        <tissue evidence="1">Shoot tip</tissue>
    </source>
</reference>
<reference evidence="1" key="1">
    <citation type="submission" date="2022-10" db="EMBL/GenBank/DDBJ databases">
        <authorList>
            <person name="Hyden B.L."/>
            <person name="Feng K."/>
            <person name="Yates T."/>
            <person name="Jawdy S."/>
            <person name="Smart L.B."/>
            <person name="Muchero W."/>
        </authorList>
    </citation>
    <scope>NUCLEOTIDE SEQUENCE</scope>
    <source>
        <tissue evidence="1">Shoot tip</tissue>
    </source>
</reference>